<dbReference type="AlphaFoldDB" id="A0A2P2R531"/>
<organism evidence="2">
    <name type="scientific">Rhizophora mucronata</name>
    <name type="common">Asiatic mangrove</name>
    <dbReference type="NCBI Taxonomy" id="61149"/>
    <lineage>
        <taxon>Eukaryota</taxon>
        <taxon>Viridiplantae</taxon>
        <taxon>Streptophyta</taxon>
        <taxon>Embryophyta</taxon>
        <taxon>Tracheophyta</taxon>
        <taxon>Spermatophyta</taxon>
        <taxon>Magnoliopsida</taxon>
        <taxon>eudicotyledons</taxon>
        <taxon>Gunneridae</taxon>
        <taxon>Pentapetalae</taxon>
        <taxon>rosids</taxon>
        <taxon>fabids</taxon>
        <taxon>Malpighiales</taxon>
        <taxon>Rhizophoraceae</taxon>
        <taxon>Rhizophora</taxon>
    </lineage>
</organism>
<feature type="region of interest" description="Disordered" evidence="1">
    <location>
        <begin position="1"/>
        <end position="27"/>
    </location>
</feature>
<evidence type="ECO:0000313" key="2">
    <source>
        <dbReference type="EMBL" id="MBX74346.1"/>
    </source>
</evidence>
<accession>A0A2P2R531</accession>
<reference evidence="2" key="1">
    <citation type="submission" date="2018-02" db="EMBL/GenBank/DDBJ databases">
        <title>Rhizophora mucronata_Transcriptome.</title>
        <authorList>
            <person name="Meera S.P."/>
            <person name="Sreeshan A."/>
            <person name="Augustine A."/>
        </authorList>
    </citation>
    <scope>NUCLEOTIDE SEQUENCE</scope>
    <source>
        <tissue evidence="2">Leaf</tissue>
    </source>
</reference>
<dbReference type="EMBL" id="GGEC01093862">
    <property type="protein sequence ID" value="MBX74346.1"/>
    <property type="molecule type" value="Transcribed_RNA"/>
</dbReference>
<evidence type="ECO:0000256" key="1">
    <source>
        <dbReference type="SAM" id="MobiDB-lite"/>
    </source>
</evidence>
<name>A0A2P2R531_RHIMU</name>
<sequence length="27" mass="3133">MRSNKHYTNSLGNTNNPQDKNQSQSRI</sequence>
<protein>
    <submittedName>
        <fullName evidence="2">Uncharacterized protein</fullName>
    </submittedName>
</protein>
<proteinExistence type="predicted"/>